<evidence type="ECO:0000313" key="2">
    <source>
        <dbReference type="EMBL" id="MXQ94562.1"/>
    </source>
</evidence>
<comment type="caution">
    <text evidence="2">The sequence shown here is derived from an EMBL/GenBank/DDBJ whole genome shotgun (WGS) entry which is preliminary data.</text>
</comment>
<feature type="region of interest" description="Disordered" evidence="1">
    <location>
        <begin position="83"/>
        <end position="126"/>
    </location>
</feature>
<keyword evidence="3" id="KW-1185">Reference proteome</keyword>
<reference evidence="2" key="1">
    <citation type="submission" date="2019-10" db="EMBL/GenBank/DDBJ databases">
        <title>The sequence and de novo assembly of the wild yak genome.</title>
        <authorList>
            <person name="Liu Y."/>
        </authorList>
    </citation>
    <scope>NUCLEOTIDE SEQUENCE [LARGE SCALE GENOMIC DNA]</scope>
    <source>
        <strain evidence="2">WY2019</strain>
    </source>
</reference>
<proteinExistence type="predicted"/>
<accession>A0A6B0RY71</accession>
<dbReference type="Proteomes" id="UP000322234">
    <property type="component" value="Unassembled WGS sequence"/>
</dbReference>
<sequence length="126" mass="13810">MAAATVVVPVEWIKNWEKSGRGEFLHLCRILSENKSHDSSTYRDFQQALYELSYHVIKGNLKHEQASNVLSDISVSVDSAFRKTDTDDNATSSFRSTLPAQGVNSPFNKARPGGTSYFPQAAAASG</sequence>
<evidence type="ECO:0000313" key="3">
    <source>
        <dbReference type="Proteomes" id="UP000322234"/>
    </source>
</evidence>
<dbReference type="AlphaFoldDB" id="A0A6B0RY71"/>
<gene>
    <name evidence="2" type="ORF">E5288_WYG008693</name>
</gene>
<evidence type="ECO:0000256" key="1">
    <source>
        <dbReference type="SAM" id="MobiDB-lite"/>
    </source>
</evidence>
<protein>
    <submittedName>
        <fullName evidence="2">Uncharacterized protein</fullName>
    </submittedName>
</protein>
<name>A0A6B0RY71_9CETA</name>
<feature type="compositionally biased region" description="Polar residues" evidence="1">
    <location>
        <begin position="89"/>
        <end position="107"/>
    </location>
</feature>
<organism evidence="2 3">
    <name type="scientific">Bos mutus</name>
    <name type="common">wild yak</name>
    <dbReference type="NCBI Taxonomy" id="72004"/>
    <lineage>
        <taxon>Eukaryota</taxon>
        <taxon>Metazoa</taxon>
        <taxon>Chordata</taxon>
        <taxon>Craniata</taxon>
        <taxon>Vertebrata</taxon>
        <taxon>Euteleostomi</taxon>
        <taxon>Mammalia</taxon>
        <taxon>Eutheria</taxon>
        <taxon>Laurasiatheria</taxon>
        <taxon>Artiodactyla</taxon>
        <taxon>Ruminantia</taxon>
        <taxon>Pecora</taxon>
        <taxon>Bovidae</taxon>
        <taxon>Bovinae</taxon>
        <taxon>Bos</taxon>
    </lineage>
</organism>
<dbReference type="EMBL" id="VBQZ03000116">
    <property type="protein sequence ID" value="MXQ94562.1"/>
    <property type="molecule type" value="Genomic_DNA"/>
</dbReference>